<reference evidence="1 2" key="1">
    <citation type="submission" date="2019-09" db="EMBL/GenBank/DDBJ databases">
        <title>YIM 48816 draft genome.</title>
        <authorList>
            <person name="Jiang L."/>
        </authorList>
    </citation>
    <scope>NUCLEOTIDE SEQUENCE [LARGE SCALE GENOMIC DNA]</scope>
    <source>
        <strain evidence="1 2">YIM 48816</strain>
    </source>
</reference>
<dbReference type="AlphaFoldDB" id="A0A6L3SVG3"/>
<accession>A0A6L3SVG3</accession>
<evidence type="ECO:0000313" key="2">
    <source>
        <dbReference type="Proteomes" id="UP000474159"/>
    </source>
</evidence>
<evidence type="ECO:0000313" key="1">
    <source>
        <dbReference type="EMBL" id="KAB1075427.1"/>
    </source>
</evidence>
<dbReference type="EMBL" id="VZZK01000034">
    <property type="protein sequence ID" value="KAB1075427.1"/>
    <property type="molecule type" value="Genomic_DNA"/>
</dbReference>
<dbReference type="RefSeq" id="WP_151003422.1">
    <property type="nucleotide sequence ID" value="NZ_BPQY01000036.1"/>
</dbReference>
<protein>
    <submittedName>
        <fullName evidence="1">Uncharacterized protein</fullName>
    </submittedName>
</protein>
<sequence>MTRETINVVMPVIRSKKGKLEPGTALMFKSADEAKRRAERVAQNGPGAIAFSRSGDPDLGEYDEPVVLGTYGTVPPAVMAVVAPMPF</sequence>
<dbReference type="OrthoDB" id="7220707at2"/>
<proteinExistence type="predicted"/>
<name>A0A6L3SVG3_9HYPH</name>
<dbReference type="Proteomes" id="UP000474159">
    <property type="component" value="Unassembled WGS sequence"/>
</dbReference>
<keyword evidence="2" id="KW-1185">Reference proteome</keyword>
<gene>
    <name evidence="1" type="ORF">F6X53_25010</name>
</gene>
<organism evidence="1 2">
    <name type="scientific">Methylobacterium soli</name>
    <dbReference type="NCBI Taxonomy" id="553447"/>
    <lineage>
        <taxon>Bacteria</taxon>
        <taxon>Pseudomonadati</taxon>
        <taxon>Pseudomonadota</taxon>
        <taxon>Alphaproteobacteria</taxon>
        <taxon>Hyphomicrobiales</taxon>
        <taxon>Methylobacteriaceae</taxon>
        <taxon>Methylobacterium</taxon>
    </lineage>
</organism>
<comment type="caution">
    <text evidence="1">The sequence shown here is derived from an EMBL/GenBank/DDBJ whole genome shotgun (WGS) entry which is preliminary data.</text>
</comment>